<dbReference type="InterPro" id="IPR016169">
    <property type="entry name" value="FAD-bd_PCMH_sub2"/>
</dbReference>
<keyword evidence="5" id="KW-0576">Peroxisome</keyword>
<sequence>MDLERIAVAGYQFKNWSGTYQCEPELFFIPETIDEIREILYLAKTEKKRIRVVGCGNSPSDLCCSSDYMISMERFSNILYIDRQQCLVTVQAGIHLDRLNKLLEENELALPVLGSISESALAGVISVGTHGTGYQTGIIADYVVAMRLITPSGDIISCSKESGTQHNDVFNSVLCGLGALGIILEVTIRCEPKFFLHQLTYPSRLDYVLDRLDENVESCDHFRFLYFPHTDYVSVSITNKVKGAFLNLYKSEQPYEITDQYGVDLVNQYRLHSERDMLQKIFDWIIKYGVGYHLLQFAYWLSTYAPAIVPTINRLAFWLLYSSNQVQMDISYKVFNFECLFAQHVNEWSIPRNKTSQVLRELKAAIDHGGLYAHFPIEVRFVQPSSIYLAPSYGRDSTYINIISYRPYGRHVDHTDYWNRYEEIMKRNGGRPHWAKNHRETAVDLVRMYPHFRYWAHIRKRLDPNRLFFNSYLDRIFSTFPTSTIATSDHNESKMFANVQGGDDRPINRFLTNRHTPHIYKLRMSTTPEYARASDDDDQRSESTKRVKKKLSCTSDNKCQVDLIVPNDNNNCDMNKSSDNPNNRDKQCGHTSPSSSSSDQGHSAKIPAVTVSNTATIPIIQLAHDDNDDEKDVCDERRPLFVTPPPITEEEMLDGCLGADGFLYEKSLLFEHEPVHGVSATGGSAIAAVSIQDKPLSYHRVNSSEILYEKKRRKVKFVSKYLLGDVVGEGSYSKVKEVLDTETLERRAAKIMKKKRLRKIPNGEQNVQREIQLLRKLNHENLVKLYDVIYDDVKEKMYIIMEYCVAVLQELLDSVPTTKRLPIHQAHGYFVQLVNGLEYLHSQGIIHKDIKPGNLLLSNGGVIKITDLGVSEMLDRFQQDDMISTSQGSPAFQPPEIADGRAKFSGFKVDIWASGVTLFNITTGKYPFQGDNIYRLYDNISKADLIIPAEMDYLLSDLVRAMLCKEPDERISIQQIKQHDWVRKKHPRIEQPVRIPCKPGGDELRSMSVLPYLWQLHNGSCGDELAVYDDDEEFEYATVSASDTTEWSNSRMNELTVNSFVSNASRTSKQSRASTISTNLASLFKLHKSKSARSQSTGFEALTRTNRFLNCLGLRSSHK</sequence>
<evidence type="ECO:0000259" key="8">
    <source>
        <dbReference type="PROSITE" id="PS50011"/>
    </source>
</evidence>
<dbReference type="FunFam" id="3.30.200.20:FF:000235">
    <property type="entry name" value="serine/threonine-protein kinase STK11"/>
    <property type="match status" value="1"/>
</dbReference>
<dbReference type="CDD" id="cd14119">
    <property type="entry name" value="STKc_LKB1"/>
    <property type="match status" value="1"/>
</dbReference>
<evidence type="ECO:0000313" key="10">
    <source>
        <dbReference type="EMBL" id="KAH9521207.1"/>
    </source>
</evidence>
<evidence type="ECO:0000313" key="11">
    <source>
        <dbReference type="Proteomes" id="UP000790347"/>
    </source>
</evidence>
<organism evidence="10 11">
    <name type="scientific">Dermatophagoides farinae</name>
    <name type="common">American house dust mite</name>
    <dbReference type="NCBI Taxonomy" id="6954"/>
    <lineage>
        <taxon>Eukaryota</taxon>
        <taxon>Metazoa</taxon>
        <taxon>Ecdysozoa</taxon>
        <taxon>Arthropoda</taxon>
        <taxon>Chelicerata</taxon>
        <taxon>Arachnida</taxon>
        <taxon>Acari</taxon>
        <taxon>Acariformes</taxon>
        <taxon>Sarcoptiformes</taxon>
        <taxon>Astigmata</taxon>
        <taxon>Psoroptidia</taxon>
        <taxon>Analgoidea</taxon>
        <taxon>Pyroglyphidae</taxon>
        <taxon>Dermatophagoidinae</taxon>
        <taxon>Dermatophagoides</taxon>
    </lineage>
</organism>
<name>A0A922I472_DERFA</name>
<accession>A0A922I472</accession>
<dbReference type="Gene3D" id="3.30.43.10">
    <property type="entry name" value="Uridine Diphospho-n-acetylenolpyruvylglucosamine Reductase, domain 2"/>
    <property type="match status" value="1"/>
</dbReference>
<evidence type="ECO:0000256" key="7">
    <source>
        <dbReference type="SAM" id="MobiDB-lite"/>
    </source>
</evidence>
<dbReference type="EMBL" id="ASGP02000002">
    <property type="protein sequence ID" value="KAH9521207.1"/>
    <property type="molecule type" value="Genomic_DNA"/>
</dbReference>
<dbReference type="Gene3D" id="1.10.510.10">
    <property type="entry name" value="Transferase(Phosphotransferase) domain 1"/>
    <property type="match status" value="1"/>
</dbReference>
<evidence type="ECO:0000259" key="9">
    <source>
        <dbReference type="PROSITE" id="PS51387"/>
    </source>
</evidence>
<dbReference type="Pfam" id="PF00069">
    <property type="entry name" value="Pkinase"/>
    <property type="match status" value="1"/>
</dbReference>
<dbReference type="PROSITE" id="PS50011">
    <property type="entry name" value="PROTEIN_KINASE_DOM"/>
    <property type="match status" value="1"/>
</dbReference>
<dbReference type="PANTHER" id="PTHR43762">
    <property type="entry name" value="L-GULONOLACTONE OXIDASE"/>
    <property type="match status" value="1"/>
</dbReference>
<dbReference type="InterPro" id="IPR007173">
    <property type="entry name" value="ALO_C"/>
</dbReference>
<dbReference type="SMART" id="SM00220">
    <property type="entry name" value="S_TKc"/>
    <property type="match status" value="1"/>
</dbReference>
<dbReference type="InterPro" id="IPR010031">
    <property type="entry name" value="FAD_lactone_oxidase-like"/>
</dbReference>
<keyword evidence="11" id="KW-1185">Reference proteome</keyword>
<dbReference type="SUPFAM" id="SSF56112">
    <property type="entry name" value="Protein kinase-like (PK-like)"/>
    <property type="match status" value="1"/>
</dbReference>
<reference evidence="10" key="1">
    <citation type="submission" date="2013-05" db="EMBL/GenBank/DDBJ databases">
        <authorList>
            <person name="Yim A.K.Y."/>
            <person name="Chan T.F."/>
            <person name="Ji K.M."/>
            <person name="Liu X.Y."/>
            <person name="Zhou J.W."/>
            <person name="Li R.Q."/>
            <person name="Yang K.Y."/>
            <person name="Li J."/>
            <person name="Li M."/>
            <person name="Law P.T.W."/>
            <person name="Wu Y.L."/>
            <person name="Cai Z.L."/>
            <person name="Qin H."/>
            <person name="Bao Y."/>
            <person name="Leung R.K.K."/>
            <person name="Ng P.K.S."/>
            <person name="Zou J."/>
            <person name="Zhong X.J."/>
            <person name="Ran P.X."/>
            <person name="Zhong N.S."/>
            <person name="Liu Z.G."/>
            <person name="Tsui S.K.W."/>
        </authorList>
    </citation>
    <scope>NUCLEOTIDE SEQUENCE</scope>
    <source>
        <strain evidence="10">Derf</strain>
        <tissue evidence="10">Whole organism</tissue>
    </source>
</reference>
<dbReference type="GO" id="GO:0016020">
    <property type="term" value="C:membrane"/>
    <property type="evidence" value="ECO:0007669"/>
    <property type="project" value="InterPro"/>
</dbReference>
<dbReference type="GO" id="GO:0042593">
    <property type="term" value="P:glucose homeostasis"/>
    <property type="evidence" value="ECO:0007669"/>
    <property type="project" value="InterPro"/>
</dbReference>
<dbReference type="Pfam" id="PF01565">
    <property type="entry name" value="FAD_binding_4"/>
    <property type="match status" value="1"/>
</dbReference>
<dbReference type="InterPro" id="IPR011009">
    <property type="entry name" value="Kinase-like_dom_sf"/>
</dbReference>
<dbReference type="Gene3D" id="3.30.70.2520">
    <property type="match status" value="1"/>
</dbReference>
<evidence type="ECO:0000256" key="3">
    <source>
        <dbReference type="ARBA" id="ARBA00022840"/>
    </source>
</evidence>
<feature type="domain" description="Protein kinase" evidence="8">
    <location>
        <begin position="721"/>
        <end position="982"/>
    </location>
</feature>
<dbReference type="Gene3D" id="3.30.200.20">
    <property type="entry name" value="Phosphorylase Kinase, domain 1"/>
    <property type="match status" value="1"/>
</dbReference>
<dbReference type="GO" id="GO:0005777">
    <property type="term" value="C:peroxisome"/>
    <property type="evidence" value="ECO:0007669"/>
    <property type="project" value="UniProtKB-SubCell"/>
</dbReference>
<dbReference type="GO" id="GO:0030295">
    <property type="term" value="F:protein kinase activator activity"/>
    <property type="evidence" value="ECO:0007669"/>
    <property type="project" value="InterPro"/>
</dbReference>
<dbReference type="GO" id="GO:0001558">
    <property type="term" value="P:regulation of cell growth"/>
    <property type="evidence" value="ECO:0007669"/>
    <property type="project" value="InterPro"/>
</dbReference>
<feature type="domain" description="FAD-binding PCMH-type" evidence="9">
    <location>
        <begin position="20"/>
        <end position="193"/>
    </location>
</feature>
<dbReference type="AlphaFoldDB" id="A0A922I472"/>
<keyword evidence="10" id="KW-0808">Transferase</keyword>
<feature type="binding site" evidence="6">
    <location>
        <position position="750"/>
    </location>
    <ligand>
        <name>ATP</name>
        <dbReference type="ChEBI" id="CHEBI:30616"/>
    </ligand>
</feature>
<dbReference type="FunFam" id="1.10.510.10:FF:001234">
    <property type="entry name" value="Serine/threonine-protein kinase par-4"/>
    <property type="match status" value="1"/>
</dbReference>
<dbReference type="Pfam" id="PF04030">
    <property type="entry name" value="ALO"/>
    <property type="match status" value="1"/>
</dbReference>
<dbReference type="PROSITE" id="PS00108">
    <property type="entry name" value="PROTEIN_KINASE_ST"/>
    <property type="match status" value="1"/>
</dbReference>
<dbReference type="InterPro" id="IPR008271">
    <property type="entry name" value="Ser/Thr_kinase_AS"/>
</dbReference>
<feature type="compositionally biased region" description="Polar residues" evidence="7">
    <location>
        <begin position="567"/>
        <end position="581"/>
    </location>
</feature>
<proteinExistence type="predicted"/>
<dbReference type="GO" id="GO:0005524">
    <property type="term" value="F:ATP binding"/>
    <property type="evidence" value="ECO:0007669"/>
    <property type="project" value="UniProtKB-UniRule"/>
</dbReference>
<dbReference type="InterPro" id="IPR016166">
    <property type="entry name" value="FAD-bd_PCMH"/>
</dbReference>
<dbReference type="PROSITE" id="PS00107">
    <property type="entry name" value="PROTEIN_KINASE_ATP"/>
    <property type="match status" value="1"/>
</dbReference>
<dbReference type="GO" id="GO:0003885">
    <property type="term" value="F:D-arabinono-1,4-lactone oxidase activity"/>
    <property type="evidence" value="ECO:0007669"/>
    <property type="project" value="InterPro"/>
</dbReference>
<keyword evidence="3 6" id="KW-0067">ATP-binding</keyword>
<keyword evidence="4" id="KW-0560">Oxidoreductase</keyword>
<dbReference type="GO" id="GO:0030010">
    <property type="term" value="P:establishment of cell polarity"/>
    <property type="evidence" value="ECO:0007669"/>
    <property type="project" value="InterPro"/>
</dbReference>
<dbReference type="InterPro" id="IPR039154">
    <property type="entry name" value="LKB1_c"/>
</dbReference>
<dbReference type="InterPro" id="IPR017441">
    <property type="entry name" value="Protein_kinase_ATP_BS"/>
</dbReference>
<dbReference type="Proteomes" id="UP000790347">
    <property type="component" value="Unassembled WGS sequence"/>
</dbReference>
<dbReference type="InterPro" id="IPR006094">
    <property type="entry name" value="Oxid_FAD_bind_N"/>
</dbReference>
<evidence type="ECO:0000256" key="2">
    <source>
        <dbReference type="ARBA" id="ARBA00022741"/>
    </source>
</evidence>
<dbReference type="InterPro" id="IPR000719">
    <property type="entry name" value="Prot_kinase_dom"/>
</dbReference>
<protein>
    <submittedName>
        <fullName evidence="10">Serine/threonine-protein kinase stk11</fullName>
    </submittedName>
</protein>
<dbReference type="Gene3D" id="3.30.465.10">
    <property type="match status" value="1"/>
</dbReference>
<dbReference type="InterPro" id="IPR036318">
    <property type="entry name" value="FAD-bd_PCMH-like_sf"/>
</dbReference>
<evidence type="ECO:0000256" key="6">
    <source>
        <dbReference type="PROSITE-ProRule" id="PRU10141"/>
    </source>
</evidence>
<dbReference type="GO" id="GO:0071949">
    <property type="term" value="F:FAD binding"/>
    <property type="evidence" value="ECO:0007669"/>
    <property type="project" value="InterPro"/>
</dbReference>
<comment type="caution">
    <text evidence="10">The sequence shown here is derived from an EMBL/GenBank/DDBJ whole genome shotgun (WGS) entry which is preliminary data.</text>
</comment>
<evidence type="ECO:0000256" key="5">
    <source>
        <dbReference type="ARBA" id="ARBA00023140"/>
    </source>
</evidence>
<dbReference type="InterPro" id="IPR016167">
    <property type="entry name" value="FAD-bd_PCMH_sub1"/>
</dbReference>
<dbReference type="GO" id="GO:0004674">
    <property type="term" value="F:protein serine/threonine kinase activity"/>
    <property type="evidence" value="ECO:0007669"/>
    <property type="project" value="InterPro"/>
</dbReference>
<gene>
    <name evidence="10" type="primary">STK11_1</name>
    <name evidence="10" type="ORF">DERF_004880</name>
</gene>
<comment type="subcellular location">
    <subcellularLocation>
        <location evidence="1">Peroxisome</location>
    </subcellularLocation>
</comment>
<dbReference type="SUPFAM" id="SSF56176">
    <property type="entry name" value="FAD-binding/transporter-associated domain-like"/>
    <property type="match status" value="1"/>
</dbReference>
<keyword evidence="2 6" id="KW-0547">Nucleotide-binding</keyword>
<reference evidence="10" key="2">
    <citation type="journal article" date="2022" name="Res Sq">
        <title>Comparative Genomics Reveals Insights into the Divergent Evolution of Astigmatic Mites and Household Pest Adaptations.</title>
        <authorList>
            <person name="Xiong Q."/>
            <person name="Wan A.T.-Y."/>
            <person name="Liu X.-Y."/>
            <person name="Fung C.S.-H."/>
            <person name="Xiao X."/>
            <person name="Malainual N."/>
            <person name="Hou J."/>
            <person name="Wang L."/>
            <person name="Wang M."/>
            <person name="Yang K."/>
            <person name="Cui Y."/>
            <person name="Leung E."/>
            <person name="Nong W."/>
            <person name="Shin S.-K."/>
            <person name="Au S."/>
            <person name="Jeong K.Y."/>
            <person name="Chew F.T."/>
            <person name="Hui J."/>
            <person name="Leung T.F."/>
            <person name="Tungtrongchitr A."/>
            <person name="Zhong N."/>
            <person name="Liu Z."/>
            <person name="Tsui S."/>
        </authorList>
    </citation>
    <scope>NUCLEOTIDE SEQUENCE</scope>
    <source>
        <strain evidence="10">Derf</strain>
        <tissue evidence="10">Whole organism</tissue>
    </source>
</reference>
<evidence type="ECO:0000256" key="1">
    <source>
        <dbReference type="ARBA" id="ARBA00004275"/>
    </source>
</evidence>
<feature type="region of interest" description="Disordered" evidence="7">
    <location>
        <begin position="521"/>
        <end position="551"/>
    </location>
</feature>
<dbReference type="PANTHER" id="PTHR43762:SF8">
    <property type="entry name" value="L-GULONOLACTONE OXIDASE"/>
    <property type="match status" value="1"/>
</dbReference>
<dbReference type="PROSITE" id="PS51387">
    <property type="entry name" value="FAD_PCMH"/>
    <property type="match status" value="1"/>
</dbReference>
<evidence type="ECO:0000256" key="4">
    <source>
        <dbReference type="ARBA" id="ARBA00023002"/>
    </source>
</evidence>
<keyword evidence="10" id="KW-0418">Kinase</keyword>
<feature type="region of interest" description="Disordered" evidence="7">
    <location>
        <begin position="564"/>
        <end position="610"/>
    </location>
</feature>